<dbReference type="OrthoDB" id="2670565at2759"/>
<evidence type="ECO:0000313" key="2">
    <source>
        <dbReference type="EMBL" id="KZT27953.1"/>
    </source>
</evidence>
<sequence>MTHGVGHSRLYTSLPPFFFNAHKTETTATVEPRGPEDDKDNDASRTRQTSSCVSHPLISPTIPIHSLHPTPFSPHLPGVHITLVLRGSHISPDLNTLSNDPHPVVALKTAQCGRESWMIIGGHYRMRCNLGDALIVTTVMIDVLTSAVVLERELKPEYYLMLSGYHRNPPHETGFSF</sequence>
<proteinExistence type="predicted"/>
<accession>A0A165UCJ1</accession>
<dbReference type="AlphaFoldDB" id="A0A165UCJ1"/>
<reference evidence="2 3" key="1">
    <citation type="journal article" date="2016" name="Mol. Biol. Evol.">
        <title>Comparative Genomics of Early-Diverging Mushroom-Forming Fungi Provides Insights into the Origins of Lignocellulose Decay Capabilities.</title>
        <authorList>
            <person name="Nagy L.G."/>
            <person name="Riley R."/>
            <person name="Tritt A."/>
            <person name="Adam C."/>
            <person name="Daum C."/>
            <person name="Floudas D."/>
            <person name="Sun H."/>
            <person name="Yadav J.S."/>
            <person name="Pangilinan J."/>
            <person name="Larsson K.H."/>
            <person name="Matsuura K."/>
            <person name="Barry K."/>
            <person name="Labutti K."/>
            <person name="Kuo R."/>
            <person name="Ohm R.A."/>
            <person name="Bhattacharya S.S."/>
            <person name="Shirouzu T."/>
            <person name="Yoshinaga Y."/>
            <person name="Martin F.M."/>
            <person name="Grigoriev I.V."/>
            <person name="Hibbett D.S."/>
        </authorList>
    </citation>
    <scope>NUCLEOTIDE SEQUENCE [LARGE SCALE GENOMIC DNA]</scope>
    <source>
        <strain evidence="2 3">HHB14362 ss-1</strain>
    </source>
</reference>
<evidence type="ECO:0000313" key="3">
    <source>
        <dbReference type="Proteomes" id="UP000076761"/>
    </source>
</evidence>
<name>A0A165UCJ1_9AGAM</name>
<dbReference type="InParanoid" id="A0A165UCJ1"/>
<protein>
    <submittedName>
        <fullName evidence="2">Uncharacterized protein</fullName>
    </submittedName>
</protein>
<dbReference type="EMBL" id="KV425559">
    <property type="protein sequence ID" value="KZT27953.1"/>
    <property type="molecule type" value="Genomic_DNA"/>
</dbReference>
<dbReference type="Proteomes" id="UP000076761">
    <property type="component" value="Unassembled WGS sequence"/>
</dbReference>
<organism evidence="2 3">
    <name type="scientific">Neolentinus lepideus HHB14362 ss-1</name>
    <dbReference type="NCBI Taxonomy" id="1314782"/>
    <lineage>
        <taxon>Eukaryota</taxon>
        <taxon>Fungi</taxon>
        <taxon>Dikarya</taxon>
        <taxon>Basidiomycota</taxon>
        <taxon>Agaricomycotina</taxon>
        <taxon>Agaricomycetes</taxon>
        <taxon>Gloeophyllales</taxon>
        <taxon>Gloeophyllaceae</taxon>
        <taxon>Neolentinus</taxon>
    </lineage>
</organism>
<feature type="compositionally biased region" description="Basic and acidic residues" evidence="1">
    <location>
        <begin position="33"/>
        <end position="45"/>
    </location>
</feature>
<keyword evidence="3" id="KW-1185">Reference proteome</keyword>
<evidence type="ECO:0000256" key="1">
    <source>
        <dbReference type="SAM" id="MobiDB-lite"/>
    </source>
</evidence>
<gene>
    <name evidence="2" type="ORF">NEOLEDRAFT_1176131</name>
</gene>
<feature type="region of interest" description="Disordered" evidence="1">
    <location>
        <begin position="25"/>
        <end position="56"/>
    </location>
</feature>